<comment type="caution">
    <text evidence="2">The sequence shown here is derived from an EMBL/GenBank/DDBJ whole genome shotgun (WGS) entry which is preliminary data.</text>
</comment>
<feature type="compositionally biased region" description="Polar residues" evidence="1">
    <location>
        <begin position="91"/>
        <end position="103"/>
    </location>
</feature>
<dbReference type="AlphaFoldDB" id="A0A7J8JH36"/>
<evidence type="ECO:0000313" key="2">
    <source>
        <dbReference type="EMBL" id="KAF6496206.1"/>
    </source>
</evidence>
<dbReference type="Proteomes" id="UP000593571">
    <property type="component" value="Unassembled WGS sequence"/>
</dbReference>
<keyword evidence="3" id="KW-1185">Reference proteome</keyword>
<evidence type="ECO:0000313" key="3">
    <source>
        <dbReference type="Proteomes" id="UP000593571"/>
    </source>
</evidence>
<sequence length="137" mass="15299">MTTRTSGEHAGQRKTLQHSDLSENENDSAVCGAQRTRSERHGLCSPSRRGQGTECWGHWARSSSVRPHLRDRPSTRRATCEPACTPPSRLRTGQPSRPTAVSPLTLTRHSTGHIINCSLRHMEEGPNYPVGYLFWLV</sequence>
<organism evidence="2 3">
    <name type="scientific">Rousettus aegyptiacus</name>
    <name type="common">Egyptian fruit bat</name>
    <name type="synonym">Pteropus aegyptiacus</name>
    <dbReference type="NCBI Taxonomy" id="9407"/>
    <lineage>
        <taxon>Eukaryota</taxon>
        <taxon>Metazoa</taxon>
        <taxon>Chordata</taxon>
        <taxon>Craniata</taxon>
        <taxon>Vertebrata</taxon>
        <taxon>Euteleostomi</taxon>
        <taxon>Mammalia</taxon>
        <taxon>Eutheria</taxon>
        <taxon>Laurasiatheria</taxon>
        <taxon>Chiroptera</taxon>
        <taxon>Yinpterochiroptera</taxon>
        <taxon>Pteropodoidea</taxon>
        <taxon>Pteropodidae</taxon>
        <taxon>Rousettinae</taxon>
        <taxon>Rousettus</taxon>
    </lineage>
</organism>
<feature type="region of interest" description="Disordered" evidence="1">
    <location>
        <begin position="66"/>
        <end position="103"/>
    </location>
</feature>
<reference evidence="2 3" key="1">
    <citation type="journal article" date="2020" name="Nature">
        <title>Six reference-quality genomes reveal evolution of bat adaptations.</title>
        <authorList>
            <person name="Jebb D."/>
            <person name="Huang Z."/>
            <person name="Pippel M."/>
            <person name="Hughes G.M."/>
            <person name="Lavrichenko K."/>
            <person name="Devanna P."/>
            <person name="Winkler S."/>
            <person name="Jermiin L.S."/>
            <person name="Skirmuntt E.C."/>
            <person name="Katzourakis A."/>
            <person name="Burkitt-Gray L."/>
            <person name="Ray D.A."/>
            <person name="Sullivan K.A.M."/>
            <person name="Roscito J.G."/>
            <person name="Kirilenko B.M."/>
            <person name="Davalos L.M."/>
            <person name="Corthals A.P."/>
            <person name="Power M.L."/>
            <person name="Jones G."/>
            <person name="Ransome R.D."/>
            <person name="Dechmann D.K.N."/>
            <person name="Locatelli A.G."/>
            <person name="Puechmaille S.J."/>
            <person name="Fedrigo O."/>
            <person name="Jarvis E.D."/>
            <person name="Hiller M."/>
            <person name="Vernes S.C."/>
            <person name="Myers E.W."/>
            <person name="Teeling E.C."/>
        </authorList>
    </citation>
    <scope>NUCLEOTIDE SEQUENCE [LARGE SCALE GENOMIC DNA]</scope>
    <source>
        <strain evidence="2">MRouAeg1</strain>
        <tissue evidence="2">Muscle</tissue>
    </source>
</reference>
<evidence type="ECO:0000256" key="1">
    <source>
        <dbReference type="SAM" id="MobiDB-lite"/>
    </source>
</evidence>
<feature type="compositionally biased region" description="Basic and acidic residues" evidence="1">
    <location>
        <begin position="1"/>
        <end position="11"/>
    </location>
</feature>
<protein>
    <submittedName>
        <fullName evidence="2">Uncharacterized protein</fullName>
    </submittedName>
</protein>
<name>A0A7J8JH36_ROUAE</name>
<dbReference type="EMBL" id="JACASE010000002">
    <property type="protein sequence ID" value="KAF6496206.1"/>
    <property type="molecule type" value="Genomic_DNA"/>
</dbReference>
<feature type="region of interest" description="Disordered" evidence="1">
    <location>
        <begin position="1"/>
        <end position="53"/>
    </location>
</feature>
<gene>
    <name evidence="2" type="ORF">HJG63_010431</name>
</gene>
<accession>A0A7J8JH36</accession>
<proteinExistence type="predicted"/>